<evidence type="ECO:0008006" key="3">
    <source>
        <dbReference type="Google" id="ProtNLM"/>
    </source>
</evidence>
<reference evidence="2" key="1">
    <citation type="submission" date="2016-10" db="EMBL/GenBank/DDBJ databases">
        <authorList>
            <person name="Varghese N."/>
            <person name="Submissions S."/>
        </authorList>
    </citation>
    <scope>NUCLEOTIDE SEQUENCE [LARGE SCALE GENOMIC DNA]</scope>
    <source>
        <strain evidence="2">DSM 23515</strain>
    </source>
</reference>
<dbReference type="PROSITE" id="PS51257">
    <property type="entry name" value="PROKAR_LIPOPROTEIN"/>
    <property type="match status" value="1"/>
</dbReference>
<keyword evidence="2" id="KW-1185">Reference proteome</keyword>
<gene>
    <name evidence="1" type="ORF">SAMN04488033_11655</name>
</gene>
<dbReference type="Proteomes" id="UP000199116">
    <property type="component" value="Unassembled WGS sequence"/>
</dbReference>
<evidence type="ECO:0000313" key="2">
    <source>
        <dbReference type="Proteomes" id="UP000199116"/>
    </source>
</evidence>
<accession>A0A1I2N2F2</accession>
<proteinExistence type="predicted"/>
<evidence type="ECO:0000313" key="1">
    <source>
        <dbReference type="EMBL" id="SFF95571.1"/>
    </source>
</evidence>
<organism evidence="1 2">
    <name type="scientific">Salegentibacter agarivorans</name>
    <dbReference type="NCBI Taxonomy" id="345907"/>
    <lineage>
        <taxon>Bacteria</taxon>
        <taxon>Pseudomonadati</taxon>
        <taxon>Bacteroidota</taxon>
        <taxon>Flavobacteriia</taxon>
        <taxon>Flavobacteriales</taxon>
        <taxon>Flavobacteriaceae</taxon>
        <taxon>Salegentibacter</taxon>
    </lineage>
</organism>
<sequence>MRKMRNFNQLIIALAIIVFSSCKNDNQTKSTEEVASAAVNNSSPDCPAYLAKEKQNNLNISVLLDLSDRIEAHKTISKDTAYLKSLAGAFLQHINGKKSILLEDRMQLFFNPEPSSSKINEIADRLNIVFTKDASVNLIDETKDLYSEEPIKLYELAQADANGEKSNYPGSDIWRFFKDNVRDYSVDDCHRNILVILTDGYMYYDKTQMTEGNRTSYLTPNSLARLKLRKSSWKAEMEEKDLGFIPANQNLEDLEVLVLGINSLNDENPYAPDIIEAYWSKWFEEMGISKDRYKIKQAVIPSNMEKVISDFILG</sequence>
<dbReference type="AlphaFoldDB" id="A0A1I2N2F2"/>
<dbReference type="EMBL" id="FOOH01000016">
    <property type="protein sequence ID" value="SFF95571.1"/>
    <property type="molecule type" value="Genomic_DNA"/>
</dbReference>
<name>A0A1I2N2F2_9FLAO</name>
<protein>
    <recommendedName>
        <fullName evidence="3">VWFA domain-containing protein</fullName>
    </recommendedName>
</protein>